<dbReference type="Proteomes" id="UP000275385">
    <property type="component" value="Unassembled WGS sequence"/>
</dbReference>
<keyword evidence="2" id="KW-1185">Reference proteome</keyword>
<gene>
    <name evidence="1" type="ORF">DL546_001875</name>
</gene>
<evidence type="ECO:0008006" key="3">
    <source>
        <dbReference type="Google" id="ProtNLM"/>
    </source>
</evidence>
<evidence type="ECO:0000313" key="2">
    <source>
        <dbReference type="Proteomes" id="UP000275385"/>
    </source>
</evidence>
<proteinExistence type="predicted"/>
<name>A0A420Y7U6_9PEZI</name>
<dbReference type="STRING" id="177199.A0A420Y7U6"/>
<dbReference type="EMBL" id="QVQW01000036">
    <property type="protein sequence ID" value="RKU43933.1"/>
    <property type="molecule type" value="Genomic_DNA"/>
</dbReference>
<evidence type="ECO:0000313" key="1">
    <source>
        <dbReference type="EMBL" id="RKU43933.1"/>
    </source>
</evidence>
<sequence length="318" mass="35580">MSNNSRANSSRQGNAASAVFSPCSPERIITIYVGVGEERRSWAVHAAYFASASPVLKAKFEERISMDNPSGPGKIMVRHNNIKMERESPKIFNMLRTWVYAVAFGGKGSVPKIEEKEPDPDVQEVKVEEGAPKAPELPGGAVTTASPRDIMELYVLAKKLEIIGLKNAAVDAIFTYYHGPDAIFSVAEQPNPQSRQPDGRKPKMRKVRRCPNLHDVEYVFKNTTKAHKIRSLLIVTALFYVFFKRQSRSLPSEWEEVMGNKNEIGYEMIKTIATWNWAMGDNVPMMKIRNACEFHDAHEHGVTGPCGSIRISGENSLR</sequence>
<dbReference type="Gene3D" id="3.30.710.10">
    <property type="entry name" value="Potassium Channel Kv1.1, Chain A"/>
    <property type="match status" value="1"/>
</dbReference>
<dbReference type="OrthoDB" id="1022638at2759"/>
<reference evidence="1 2" key="1">
    <citation type="submission" date="2018-08" db="EMBL/GenBank/DDBJ databases">
        <title>Draft genome of the lignicolous fungus Coniochaeta pulveracea.</title>
        <authorList>
            <person name="Borstlap C.J."/>
            <person name="De Witt R.N."/>
            <person name="Botha A."/>
            <person name="Volschenk H."/>
        </authorList>
    </citation>
    <scope>NUCLEOTIDE SEQUENCE [LARGE SCALE GENOMIC DNA]</scope>
    <source>
        <strain evidence="1 2">CAB683</strain>
    </source>
</reference>
<dbReference type="AlphaFoldDB" id="A0A420Y7U6"/>
<accession>A0A420Y7U6</accession>
<comment type="caution">
    <text evidence="1">The sequence shown here is derived from an EMBL/GenBank/DDBJ whole genome shotgun (WGS) entry which is preliminary data.</text>
</comment>
<organism evidence="1 2">
    <name type="scientific">Coniochaeta pulveracea</name>
    <dbReference type="NCBI Taxonomy" id="177199"/>
    <lineage>
        <taxon>Eukaryota</taxon>
        <taxon>Fungi</taxon>
        <taxon>Dikarya</taxon>
        <taxon>Ascomycota</taxon>
        <taxon>Pezizomycotina</taxon>
        <taxon>Sordariomycetes</taxon>
        <taxon>Sordariomycetidae</taxon>
        <taxon>Coniochaetales</taxon>
        <taxon>Coniochaetaceae</taxon>
        <taxon>Coniochaeta</taxon>
    </lineage>
</organism>
<dbReference type="InterPro" id="IPR011333">
    <property type="entry name" value="SKP1/BTB/POZ_sf"/>
</dbReference>
<protein>
    <recommendedName>
        <fullName evidence="3">BTB domain-containing protein</fullName>
    </recommendedName>
</protein>